<accession>A0A2W5QWK9</accession>
<evidence type="ECO:0000313" key="1">
    <source>
        <dbReference type="EMBL" id="PZQ80609.1"/>
    </source>
</evidence>
<sequence length="407" mass="45069">MPWVDTEKLEAIETLAMLRQGDRVAELHRQMLQDLTTTGALTDEDNQKAFRQIYDEAVAIALPATMAYLRHAQEINALTRSHSLSTVDLKTLKEIDGLGHNDPAFGKFVADLVAKLGPKTKTFDVIAYSQFFEIYGEAITLQYLRSRPGLQAGRVEESTVGGEGRPDFICRFDDGQTFYVEVKSLDIVGGEFRHREMMNDALDVQAELDDHRKEGRRVIFAEGTIAPYKTFGQTTGYDCRSLNLVIDTLRGKCRSAFKSSQFELGPTFALAVVDRLIVPGGRNALAPYYYDSFNSGCCVSGVLWHVAYGRIGTPIFRSPDFEGMPTLEAHLTTDGLYSDENQPFHGEGLIVLDTHGDRRVAYGLASPSVSPEPWSRDRAETALGLICDAQNDIGNSSAYLLSDARTT</sequence>
<evidence type="ECO:0000313" key="2">
    <source>
        <dbReference type="Proteomes" id="UP000248887"/>
    </source>
</evidence>
<protein>
    <submittedName>
        <fullName evidence="1">Uncharacterized protein</fullName>
    </submittedName>
</protein>
<dbReference type="Proteomes" id="UP000248887">
    <property type="component" value="Unassembled WGS sequence"/>
</dbReference>
<reference evidence="1 2" key="1">
    <citation type="submission" date="2017-08" db="EMBL/GenBank/DDBJ databases">
        <title>Infants hospitalized years apart are colonized by the same room-sourced microbial strains.</title>
        <authorList>
            <person name="Brooks B."/>
            <person name="Olm M.R."/>
            <person name="Firek B.A."/>
            <person name="Baker R."/>
            <person name="Thomas B.C."/>
            <person name="Morowitz M.J."/>
            <person name="Banfield J.F."/>
        </authorList>
    </citation>
    <scope>NUCLEOTIDE SEQUENCE [LARGE SCALE GENOMIC DNA]</scope>
    <source>
        <strain evidence="1">S2_005_001_R2_27</strain>
    </source>
</reference>
<comment type="caution">
    <text evidence="1">The sequence shown here is derived from an EMBL/GenBank/DDBJ whole genome shotgun (WGS) entry which is preliminary data.</text>
</comment>
<organism evidence="1 2">
    <name type="scientific">Ancylobacter novellus</name>
    <name type="common">Thiobacillus novellus</name>
    <dbReference type="NCBI Taxonomy" id="921"/>
    <lineage>
        <taxon>Bacteria</taxon>
        <taxon>Pseudomonadati</taxon>
        <taxon>Pseudomonadota</taxon>
        <taxon>Alphaproteobacteria</taxon>
        <taxon>Hyphomicrobiales</taxon>
        <taxon>Xanthobacteraceae</taxon>
        <taxon>Ancylobacter</taxon>
    </lineage>
</organism>
<dbReference type="AlphaFoldDB" id="A0A2W5QWK9"/>
<dbReference type="EMBL" id="QFQD01000060">
    <property type="protein sequence ID" value="PZQ80609.1"/>
    <property type="molecule type" value="Genomic_DNA"/>
</dbReference>
<proteinExistence type="predicted"/>
<gene>
    <name evidence="1" type="ORF">DI549_16585</name>
</gene>
<name>A0A2W5QWK9_ANCNO</name>